<evidence type="ECO:0000256" key="5">
    <source>
        <dbReference type="ARBA" id="ARBA00022741"/>
    </source>
</evidence>
<dbReference type="AlphaFoldDB" id="A0A9D1HZ42"/>
<dbReference type="InterPro" id="IPR017926">
    <property type="entry name" value="GATASE"/>
</dbReference>
<organism evidence="13 14">
    <name type="scientific">Candidatus Allocopromorpha excrementigallinarum</name>
    <dbReference type="NCBI Taxonomy" id="2840742"/>
    <lineage>
        <taxon>Bacteria</taxon>
        <taxon>Bacillati</taxon>
        <taxon>Bacillota</taxon>
        <taxon>Clostridia</taxon>
        <taxon>Eubacteriales</taxon>
        <taxon>Eubacteriaceae</taxon>
        <taxon>Eubacteriaceae incertae sedis</taxon>
        <taxon>Candidatus Allocopromorpha</taxon>
    </lineage>
</organism>
<evidence type="ECO:0000256" key="8">
    <source>
        <dbReference type="ARBA" id="ARBA00022975"/>
    </source>
</evidence>
<comment type="pathway">
    <text evidence="2 11">Amino-acid biosynthesis; L-arginine biosynthesis; carbamoyl phosphate from bicarbonate: step 1/1.</text>
</comment>
<feature type="domain" description="Carbamoyl-phosphate synthase small subunit N-terminal" evidence="12">
    <location>
        <begin position="7"/>
        <end position="137"/>
    </location>
</feature>
<dbReference type="GO" id="GO:0004088">
    <property type="term" value="F:carbamoyl-phosphate synthase (glutamine-hydrolyzing) activity"/>
    <property type="evidence" value="ECO:0007669"/>
    <property type="project" value="UniProtKB-UniRule"/>
</dbReference>
<feature type="active site" evidence="11">
    <location>
        <position position="346"/>
    </location>
</feature>
<feature type="region of interest" description="CPSase" evidence="11">
    <location>
        <begin position="1"/>
        <end position="179"/>
    </location>
</feature>
<proteinExistence type="inferred from homology"/>
<dbReference type="CDD" id="cd01744">
    <property type="entry name" value="GATase1_CPSase"/>
    <property type="match status" value="1"/>
</dbReference>
<dbReference type="InterPro" id="IPR029062">
    <property type="entry name" value="Class_I_gatase-like"/>
</dbReference>
<keyword evidence="7 11" id="KW-0315">Glutamine amidotransferase</keyword>
<dbReference type="Proteomes" id="UP000824090">
    <property type="component" value="Unassembled WGS sequence"/>
</dbReference>
<dbReference type="GO" id="GO:0005524">
    <property type="term" value="F:ATP binding"/>
    <property type="evidence" value="ECO:0007669"/>
    <property type="project" value="UniProtKB-UniRule"/>
</dbReference>
<feature type="binding site" evidence="11">
    <location>
        <position position="230"/>
    </location>
    <ligand>
        <name>L-glutamine</name>
        <dbReference type="ChEBI" id="CHEBI:58359"/>
    </ligand>
</feature>
<accession>A0A9D1HZ42</accession>
<feature type="binding site" evidence="11">
    <location>
        <position position="304"/>
    </location>
    <ligand>
        <name>L-glutamine</name>
        <dbReference type="ChEBI" id="CHEBI:58359"/>
    </ligand>
</feature>
<dbReference type="GO" id="GO:0044205">
    <property type="term" value="P:'de novo' UMP biosynthetic process"/>
    <property type="evidence" value="ECO:0007669"/>
    <property type="project" value="UniProtKB-UniRule"/>
</dbReference>
<dbReference type="InterPro" id="IPR035686">
    <property type="entry name" value="CPSase_GATase1"/>
</dbReference>
<evidence type="ECO:0000256" key="2">
    <source>
        <dbReference type="ARBA" id="ARBA00005077"/>
    </source>
</evidence>
<evidence type="ECO:0000256" key="9">
    <source>
        <dbReference type="ARBA" id="ARBA00048816"/>
    </source>
</evidence>
<dbReference type="EC" id="6.3.5.5" evidence="11"/>
<dbReference type="Gene3D" id="3.50.30.20">
    <property type="entry name" value="Carbamoyl-phosphate synthase small subunit, N-terminal domain"/>
    <property type="match status" value="1"/>
</dbReference>
<evidence type="ECO:0000313" key="13">
    <source>
        <dbReference type="EMBL" id="HIU25241.1"/>
    </source>
</evidence>
<keyword evidence="4 11" id="KW-0436">Ligase</keyword>
<keyword evidence="6 11" id="KW-0067">ATP-binding</keyword>
<dbReference type="SUPFAM" id="SSF52021">
    <property type="entry name" value="Carbamoyl phosphate synthetase, small subunit N-terminal domain"/>
    <property type="match status" value="1"/>
</dbReference>
<feature type="active site" description="Nucleophile" evidence="11">
    <location>
        <position position="259"/>
    </location>
</feature>
<dbReference type="PANTHER" id="PTHR43418">
    <property type="entry name" value="MULTIFUNCTIONAL TRYPTOPHAN BIOSYNTHESIS PROTEIN-RELATED"/>
    <property type="match status" value="1"/>
</dbReference>
<feature type="binding site" evidence="11">
    <location>
        <position position="263"/>
    </location>
    <ligand>
        <name>L-glutamine</name>
        <dbReference type="ChEBI" id="CHEBI:58359"/>
    </ligand>
</feature>
<evidence type="ECO:0000256" key="7">
    <source>
        <dbReference type="ARBA" id="ARBA00022962"/>
    </source>
</evidence>
<evidence type="ECO:0000256" key="6">
    <source>
        <dbReference type="ARBA" id="ARBA00022840"/>
    </source>
</evidence>
<dbReference type="PRINTS" id="PR00097">
    <property type="entry name" value="ANTSNTHASEII"/>
</dbReference>
<name>A0A9D1HZ42_9FIRM</name>
<dbReference type="PROSITE" id="PS51273">
    <property type="entry name" value="GATASE_TYPE_1"/>
    <property type="match status" value="1"/>
</dbReference>
<gene>
    <name evidence="11 13" type="primary">carA</name>
    <name evidence="13" type="ORF">IAC50_01925</name>
</gene>
<dbReference type="GO" id="GO:0006207">
    <property type="term" value="P:'de novo' pyrimidine nucleobase biosynthetic process"/>
    <property type="evidence" value="ECO:0007669"/>
    <property type="project" value="InterPro"/>
</dbReference>
<dbReference type="Pfam" id="PF00117">
    <property type="entry name" value="GATase"/>
    <property type="match status" value="1"/>
</dbReference>
<feature type="binding site" evidence="11">
    <location>
        <position position="51"/>
    </location>
    <ligand>
        <name>L-glutamine</name>
        <dbReference type="ChEBI" id="CHEBI:58359"/>
    </ligand>
</feature>
<dbReference type="InterPro" id="IPR006274">
    <property type="entry name" value="CarbamoylP_synth_ssu"/>
</dbReference>
<dbReference type="PRINTS" id="PR00099">
    <property type="entry name" value="CPSGATASE"/>
</dbReference>
<evidence type="ECO:0000256" key="1">
    <source>
        <dbReference type="ARBA" id="ARBA00004812"/>
    </source>
</evidence>
<reference evidence="13" key="2">
    <citation type="journal article" date="2021" name="PeerJ">
        <title>Extensive microbial diversity within the chicken gut microbiome revealed by metagenomics and culture.</title>
        <authorList>
            <person name="Gilroy R."/>
            <person name="Ravi A."/>
            <person name="Getino M."/>
            <person name="Pursley I."/>
            <person name="Horton D.L."/>
            <person name="Alikhan N.F."/>
            <person name="Baker D."/>
            <person name="Gharbi K."/>
            <person name="Hall N."/>
            <person name="Watson M."/>
            <person name="Adriaenssens E.M."/>
            <person name="Foster-Nyarko E."/>
            <person name="Jarju S."/>
            <person name="Secka A."/>
            <person name="Antonio M."/>
            <person name="Oren A."/>
            <person name="Chaudhuri R.R."/>
            <person name="La Ragione R."/>
            <person name="Hildebrand F."/>
            <person name="Pallen M.J."/>
        </authorList>
    </citation>
    <scope>NUCLEOTIDE SEQUENCE</scope>
    <source>
        <strain evidence="13">ChiHcec3-6078</strain>
    </source>
</reference>
<dbReference type="PRINTS" id="PR00096">
    <property type="entry name" value="GATASE"/>
</dbReference>
<dbReference type="Gene3D" id="3.40.50.880">
    <property type="match status" value="1"/>
</dbReference>
<comment type="function">
    <text evidence="11">Small subunit of the glutamine-dependent carbamoyl phosphate synthetase (CPSase). CPSase catalyzes the formation of carbamoyl phosphate from the ammonia moiety of glutamine, carbonate, and phosphate donated by ATP, constituting the first step of 2 biosynthetic pathways, one leading to arginine and/or urea and the other to pyrimidine nucleotides. The small subunit (glutamine amidotransferase) binds and cleaves glutamine to supply the large subunit with the substrate ammonia.</text>
</comment>
<comment type="caution">
    <text evidence="13">The sequence shown here is derived from an EMBL/GenBank/DDBJ whole genome shotgun (WGS) entry which is preliminary data.</text>
</comment>
<dbReference type="InterPro" id="IPR002474">
    <property type="entry name" value="CarbamoylP_synth_ssu_N"/>
</dbReference>
<evidence type="ECO:0000256" key="11">
    <source>
        <dbReference type="HAMAP-Rule" id="MF_01209"/>
    </source>
</evidence>
<feature type="active site" evidence="11">
    <location>
        <position position="344"/>
    </location>
</feature>
<feature type="binding site" evidence="11">
    <location>
        <position position="303"/>
    </location>
    <ligand>
        <name>L-glutamine</name>
        <dbReference type="ChEBI" id="CHEBI:58359"/>
    </ligand>
</feature>
<comment type="subunit">
    <text evidence="11">Composed of two chains; the small (or glutamine) chain promotes the hydrolysis of glutamine to ammonia, which is used by the large (or ammonia) chain to synthesize carbamoyl phosphate. Tetramer of heterodimers (alpha,beta)4.</text>
</comment>
<dbReference type="EMBL" id="DVMP01000043">
    <property type="protein sequence ID" value="HIU25241.1"/>
    <property type="molecule type" value="Genomic_DNA"/>
</dbReference>
<evidence type="ECO:0000256" key="10">
    <source>
        <dbReference type="ARBA" id="ARBA00049285"/>
    </source>
</evidence>
<dbReference type="SUPFAM" id="SSF52317">
    <property type="entry name" value="Class I glutamine amidotransferase-like"/>
    <property type="match status" value="1"/>
</dbReference>
<comment type="pathway">
    <text evidence="1 11">Pyrimidine metabolism; UMP biosynthesis via de novo pathway; (S)-dihydroorotate from bicarbonate: step 1/3.</text>
</comment>
<keyword evidence="8 11" id="KW-0665">Pyrimidine biosynthesis</keyword>
<keyword evidence="11" id="KW-0055">Arginine biosynthesis</keyword>
<dbReference type="HAMAP" id="MF_01209">
    <property type="entry name" value="CPSase_S_chain"/>
    <property type="match status" value="1"/>
</dbReference>
<feature type="binding site" evidence="11">
    <location>
        <position position="232"/>
    </location>
    <ligand>
        <name>L-glutamine</name>
        <dbReference type="ChEBI" id="CHEBI:58359"/>
    </ligand>
</feature>
<evidence type="ECO:0000256" key="4">
    <source>
        <dbReference type="ARBA" id="ARBA00022598"/>
    </source>
</evidence>
<protein>
    <recommendedName>
        <fullName evidence="11">Carbamoyl phosphate synthase small chain</fullName>
        <ecNumber evidence="11">6.3.5.5</ecNumber>
    </recommendedName>
    <alternativeName>
        <fullName evidence="11">Carbamoyl phosphate synthetase glutamine chain</fullName>
    </alternativeName>
</protein>
<dbReference type="GO" id="GO:0006526">
    <property type="term" value="P:L-arginine biosynthetic process"/>
    <property type="evidence" value="ECO:0007669"/>
    <property type="project" value="UniProtKB-UniRule"/>
</dbReference>
<comment type="catalytic activity">
    <reaction evidence="9 11">
        <text>hydrogencarbonate + L-glutamine + 2 ATP + H2O = carbamoyl phosphate + L-glutamate + 2 ADP + phosphate + 2 H(+)</text>
        <dbReference type="Rhea" id="RHEA:18633"/>
        <dbReference type="ChEBI" id="CHEBI:15377"/>
        <dbReference type="ChEBI" id="CHEBI:15378"/>
        <dbReference type="ChEBI" id="CHEBI:17544"/>
        <dbReference type="ChEBI" id="CHEBI:29985"/>
        <dbReference type="ChEBI" id="CHEBI:30616"/>
        <dbReference type="ChEBI" id="CHEBI:43474"/>
        <dbReference type="ChEBI" id="CHEBI:58228"/>
        <dbReference type="ChEBI" id="CHEBI:58359"/>
        <dbReference type="ChEBI" id="CHEBI:456216"/>
        <dbReference type="EC" id="6.3.5.5"/>
    </reaction>
</comment>
<dbReference type="GO" id="GO:0006541">
    <property type="term" value="P:glutamine metabolic process"/>
    <property type="evidence" value="ECO:0007669"/>
    <property type="project" value="InterPro"/>
</dbReference>
<feature type="binding site" evidence="11">
    <location>
        <position position="260"/>
    </location>
    <ligand>
        <name>L-glutamine</name>
        <dbReference type="ChEBI" id="CHEBI:58359"/>
    </ligand>
</feature>
<sequence>MVTADKTEGLIYLEDGSVFKGRGFGAKKTAVGELVFNTSMTGYQEILTDPSYKGQIINMTYPLMGNYGISVEDNESEKIHAFGLVIKDLCDEPSNSRSVMSMRQWLEKNNVPGVFGVDTRKITKKIRNEGTVKCVISTEGISIGEAKRLCDEGSLRGDWMKEAATEKKYVLEPLGEEGRAFNVAVLDFGVKGSILKSLRERGCRLTVYPYGTKAEEILGGKPDGVFLTNGPGDPEEASEAVEEVRSLIRNSELPMFGICMGHQILAIALGGKTYKLKYGHRGGNHGVYDKNTKRSYITSQNHGYAVQHESIILKGMEVTHLNLNDGTVEGMEHRDLPVFSVQFHPEASPGPNDNAYLFDRFISLMEKEGENA</sequence>
<feature type="binding site" evidence="11">
    <location>
        <position position="301"/>
    </location>
    <ligand>
        <name>L-glutamine</name>
        <dbReference type="ChEBI" id="CHEBI:58359"/>
    </ligand>
</feature>
<dbReference type="Pfam" id="PF00988">
    <property type="entry name" value="CPSase_sm_chain"/>
    <property type="match status" value="1"/>
</dbReference>
<evidence type="ECO:0000313" key="14">
    <source>
        <dbReference type="Proteomes" id="UP000824090"/>
    </source>
</evidence>
<dbReference type="NCBIfam" id="TIGR01368">
    <property type="entry name" value="CPSaseIIsmall"/>
    <property type="match status" value="1"/>
</dbReference>
<dbReference type="PANTHER" id="PTHR43418:SF7">
    <property type="entry name" value="CARBAMOYL-PHOSPHATE SYNTHASE SMALL CHAIN"/>
    <property type="match status" value="1"/>
</dbReference>
<dbReference type="FunFam" id="3.50.30.20:FF:000001">
    <property type="entry name" value="Carbamoyl-phosphate synthase small chain"/>
    <property type="match status" value="1"/>
</dbReference>
<dbReference type="NCBIfam" id="NF009475">
    <property type="entry name" value="PRK12838.1"/>
    <property type="match status" value="1"/>
</dbReference>
<reference evidence="13" key="1">
    <citation type="submission" date="2020-10" db="EMBL/GenBank/DDBJ databases">
        <authorList>
            <person name="Gilroy R."/>
        </authorList>
    </citation>
    <scope>NUCLEOTIDE SEQUENCE</scope>
    <source>
        <strain evidence="13">ChiHcec3-6078</strain>
    </source>
</reference>
<dbReference type="InterPro" id="IPR050472">
    <property type="entry name" value="Anth_synth/Amidotransfase"/>
</dbReference>
<keyword evidence="11" id="KW-0028">Amino-acid biosynthesis</keyword>
<comment type="catalytic activity">
    <reaction evidence="10 11">
        <text>L-glutamine + H2O = L-glutamate + NH4(+)</text>
        <dbReference type="Rhea" id="RHEA:15889"/>
        <dbReference type="ChEBI" id="CHEBI:15377"/>
        <dbReference type="ChEBI" id="CHEBI:28938"/>
        <dbReference type="ChEBI" id="CHEBI:29985"/>
        <dbReference type="ChEBI" id="CHEBI:58359"/>
    </reaction>
</comment>
<evidence type="ECO:0000256" key="3">
    <source>
        <dbReference type="ARBA" id="ARBA00007800"/>
    </source>
</evidence>
<dbReference type="InterPro" id="IPR036480">
    <property type="entry name" value="CarbP_synth_ssu_N_sf"/>
</dbReference>
<keyword evidence="5 11" id="KW-0547">Nucleotide-binding</keyword>
<evidence type="ECO:0000259" key="12">
    <source>
        <dbReference type="SMART" id="SM01097"/>
    </source>
</evidence>
<dbReference type="SMART" id="SM01097">
    <property type="entry name" value="CPSase_sm_chain"/>
    <property type="match status" value="1"/>
</dbReference>
<comment type="similarity">
    <text evidence="3 11">Belongs to the CarA family.</text>
</comment>